<reference evidence="2 3" key="1">
    <citation type="submission" date="2024-02" db="EMBL/GenBank/DDBJ databases">
        <title>Rhodopirellula caenicola NBRC 110016.</title>
        <authorList>
            <person name="Ichikawa N."/>
            <person name="Katano-Makiyama Y."/>
            <person name="Hidaka K."/>
        </authorList>
    </citation>
    <scope>NUCLEOTIDE SEQUENCE [LARGE SCALE GENOMIC DNA]</scope>
    <source>
        <strain evidence="2 3">NBRC 110016</strain>
    </source>
</reference>
<keyword evidence="3" id="KW-1185">Reference proteome</keyword>
<evidence type="ECO:0000256" key="1">
    <source>
        <dbReference type="SAM" id="SignalP"/>
    </source>
</evidence>
<dbReference type="InterPro" id="IPR010131">
    <property type="entry name" value="MdtP/NodT-like"/>
</dbReference>
<dbReference type="EMBL" id="BAABRO010000004">
    <property type="protein sequence ID" value="GAA5506998.1"/>
    <property type="molecule type" value="Genomic_DNA"/>
</dbReference>
<feature type="signal peptide" evidence="1">
    <location>
        <begin position="1"/>
        <end position="18"/>
    </location>
</feature>
<dbReference type="Proteomes" id="UP001416858">
    <property type="component" value="Unassembled WGS sequence"/>
</dbReference>
<dbReference type="PROSITE" id="PS51257">
    <property type="entry name" value="PROKAR_LIPOPROTEIN"/>
    <property type="match status" value="1"/>
</dbReference>
<evidence type="ECO:0000313" key="3">
    <source>
        <dbReference type="Proteomes" id="UP001416858"/>
    </source>
</evidence>
<feature type="chain" id="PRO_5046618199" description="Outer membrane efflux protein" evidence="1">
    <location>
        <begin position="19"/>
        <end position="619"/>
    </location>
</feature>
<proteinExistence type="predicted"/>
<comment type="caution">
    <text evidence="2">The sequence shown here is derived from an EMBL/GenBank/DDBJ whole genome shotgun (WGS) entry which is preliminary data.</text>
</comment>
<accession>A0ABP9VP87</accession>
<organism evidence="2 3">
    <name type="scientific">Novipirellula caenicola</name>
    <dbReference type="NCBI Taxonomy" id="1536901"/>
    <lineage>
        <taxon>Bacteria</taxon>
        <taxon>Pseudomonadati</taxon>
        <taxon>Planctomycetota</taxon>
        <taxon>Planctomycetia</taxon>
        <taxon>Pirellulales</taxon>
        <taxon>Pirellulaceae</taxon>
        <taxon>Novipirellula</taxon>
    </lineage>
</organism>
<dbReference type="SUPFAM" id="SSF56954">
    <property type="entry name" value="Outer membrane efflux proteins (OEP)"/>
    <property type="match status" value="1"/>
</dbReference>
<dbReference type="PANTHER" id="PTHR30203">
    <property type="entry name" value="OUTER MEMBRANE CATION EFFLUX PROTEIN"/>
    <property type="match status" value="1"/>
</dbReference>
<evidence type="ECO:0000313" key="2">
    <source>
        <dbReference type="EMBL" id="GAA5506998.1"/>
    </source>
</evidence>
<protein>
    <recommendedName>
        <fullName evidence="4">Outer membrane efflux protein</fullName>
    </recommendedName>
</protein>
<sequence length="619" mass="68900">MRPLVLTMLACAIGVITAVGCQTHRNFSETVYNDTSSIDAIMQMVDAGAPAVTFPDVSAAPRTVRSIDDFATLQYRDMSLQETIHTALQHSQVMRDLGATILRAPQTVVTDQTKSLAELDPQTSIESALAAYDAQFYALGKWQNNDRRFNNRFFGGGANAFKQDTHDYVFQLSKRTATGAEFAVRNVIDYDANNATGNLTDSAWQSQIHAEMRQPLMQGGGLQFNRIAGPAAQPGIYAGVLIAKVNDDITSAKFRQGARDYISNVINAYWDLYFAYRDLDSKRDALERSRETWQNYEAQKSSNRKAGASEAFAREQYFRFQSELQDAVAGKLIQRTQVNNSTSGGTFAGQGGVLASERRLRLLIGLPLSDDALIRPNDEPLNAPMTFDWDSISIEAIRLRSELQQQRLLVKRREMEALAAKNFLMPTLDLVTIYRVRGLDQDLAGDNSAFKQLGTLDYQEYEASLELKLPVGFRQGYLAVRHAKSQLAREVAVLEEQERQILHDLAAVVGESDRAFTQMETNLNRYLAARDALQILEANRAAGLPVNLEQLLDAQRRVTEAQSRYFLSMVEYTVAAKNVQFEKGTLLQTANLFLVDESTSPVLLAEPLIESSSEPVDAS</sequence>
<name>A0ABP9VP87_9BACT</name>
<dbReference type="Gene3D" id="1.20.1600.10">
    <property type="entry name" value="Outer membrane efflux proteins (OEP)"/>
    <property type="match status" value="1"/>
</dbReference>
<evidence type="ECO:0008006" key="4">
    <source>
        <dbReference type="Google" id="ProtNLM"/>
    </source>
</evidence>
<gene>
    <name evidence="2" type="ORF">Rcae01_02452</name>
</gene>
<dbReference type="PANTHER" id="PTHR30203:SF33">
    <property type="entry name" value="BLR4455 PROTEIN"/>
    <property type="match status" value="1"/>
</dbReference>
<keyword evidence="1" id="KW-0732">Signal</keyword>